<sequence length="130" mass="15094">MEASRGVTHGVPGLRTDQFEVVPIDPDEDWYGIRVPTEHLWELLRTPGFHSWQGERWLFCCRQPMTYLGGWCNAVESLRPDDPSAFYEFHFDPDDEARGWGHEGFESGSPSLYVYRCRSCGRCRATWDCD</sequence>
<evidence type="ECO:0000313" key="2">
    <source>
        <dbReference type="EMBL" id="QDV36900.1"/>
    </source>
</evidence>
<evidence type="ECO:0000256" key="1">
    <source>
        <dbReference type="ARBA" id="ARBA00008525"/>
    </source>
</evidence>
<dbReference type="AlphaFoldDB" id="A0A518H7R8"/>
<dbReference type="Pfam" id="PF03691">
    <property type="entry name" value="UPF0167"/>
    <property type="match status" value="1"/>
</dbReference>
<keyword evidence="3" id="KW-1185">Reference proteome</keyword>
<accession>A0A518H7R8</accession>
<dbReference type="RefSeq" id="WP_145273923.1">
    <property type="nucleotide sequence ID" value="NZ_CP036426.1"/>
</dbReference>
<comment type="similarity">
    <text evidence="1">Belongs to the UPF0167 family.</text>
</comment>
<protein>
    <submittedName>
        <fullName evidence="2">Uncharacterized protein</fullName>
    </submittedName>
</protein>
<dbReference type="OrthoDB" id="7065534at2"/>
<gene>
    <name evidence="2" type="ORF">ElP_48300</name>
</gene>
<dbReference type="InterPro" id="IPR005363">
    <property type="entry name" value="UPF0167"/>
</dbReference>
<name>A0A518H7R8_9BACT</name>
<proteinExistence type="inferred from homology"/>
<reference evidence="2 3" key="1">
    <citation type="submission" date="2019-02" db="EMBL/GenBank/DDBJ databases">
        <title>Deep-cultivation of Planctomycetes and their phenomic and genomic characterization uncovers novel biology.</title>
        <authorList>
            <person name="Wiegand S."/>
            <person name="Jogler M."/>
            <person name="Boedeker C."/>
            <person name="Pinto D."/>
            <person name="Vollmers J."/>
            <person name="Rivas-Marin E."/>
            <person name="Kohn T."/>
            <person name="Peeters S.H."/>
            <person name="Heuer A."/>
            <person name="Rast P."/>
            <person name="Oberbeckmann S."/>
            <person name="Bunk B."/>
            <person name="Jeske O."/>
            <person name="Meyerdierks A."/>
            <person name="Storesund J.E."/>
            <person name="Kallscheuer N."/>
            <person name="Luecker S."/>
            <person name="Lage O.M."/>
            <person name="Pohl T."/>
            <person name="Merkel B.J."/>
            <person name="Hornburger P."/>
            <person name="Mueller R.-W."/>
            <person name="Bruemmer F."/>
            <person name="Labrenz M."/>
            <person name="Spormann A.M."/>
            <person name="Op den Camp H."/>
            <person name="Overmann J."/>
            <person name="Amann R."/>
            <person name="Jetten M.S.M."/>
            <person name="Mascher T."/>
            <person name="Medema M.H."/>
            <person name="Devos D.P."/>
            <person name="Kaster A.-K."/>
            <person name="Ovreas L."/>
            <person name="Rohde M."/>
            <person name="Galperin M.Y."/>
            <person name="Jogler C."/>
        </authorList>
    </citation>
    <scope>NUCLEOTIDE SEQUENCE [LARGE SCALE GENOMIC DNA]</scope>
    <source>
        <strain evidence="2 3">ElP</strain>
    </source>
</reference>
<organism evidence="2 3">
    <name type="scientific">Tautonia plasticadhaerens</name>
    <dbReference type="NCBI Taxonomy" id="2527974"/>
    <lineage>
        <taxon>Bacteria</taxon>
        <taxon>Pseudomonadati</taxon>
        <taxon>Planctomycetota</taxon>
        <taxon>Planctomycetia</taxon>
        <taxon>Isosphaerales</taxon>
        <taxon>Isosphaeraceae</taxon>
        <taxon>Tautonia</taxon>
    </lineage>
</organism>
<dbReference type="EMBL" id="CP036426">
    <property type="protein sequence ID" value="QDV36900.1"/>
    <property type="molecule type" value="Genomic_DNA"/>
</dbReference>
<dbReference type="KEGG" id="tpla:ElP_48300"/>
<evidence type="ECO:0000313" key="3">
    <source>
        <dbReference type="Proteomes" id="UP000317835"/>
    </source>
</evidence>
<dbReference type="Proteomes" id="UP000317835">
    <property type="component" value="Chromosome"/>
</dbReference>